<dbReference type="PANTHER" id="PTHR43268:SF6">
    <property type="entry name" value="THIOSULFATE SULFURTRANSFERASE_RHODANESE-LIKE DOMAIN-CONTAINING PROTEIN 2"/>
    <property type="match status" value="1"/>
</dbReference>
<dbReference type="InterPro" id="IPR022111">
    <property type="entry name" value="Rhodanese_C"/>
</dbReference>
<dbReference type="PANTHER" id="PTHR43268">
    <property type="entry name" value="THIOSULFATE SULFURTRANSFERASE/RHODANESE-LIKE DOMAIN-CONTAINING PROTEIN 2"/>
    <property type="match status" value="1"/>
</dbReference>
<dbReference type="Gene3D" id="3.30.70.100">
    <property type="match status" value="1"/>
</dbReference>
<name>A0ABU1UJ56_9ACTN</name>
<evidence type="ECO:0000256" key="1">
    <source>
        <dbReference type="HAMAP-Rule" id="MF_00469"/>
    </source>
</evidence>
<evidence type="ECO:0000313" key="4">
    <source>
        <dbReference type="Proteomes" id="UP001257739"/>
    </source>
</evidence>
<dbReference type="CDD" id="cd01518">
    <property type="entry name" value="RHOD_YceA"/>
    <property type="match status" value="1"/>
</dbReference>
<keyword evidence="1" id="KW-0560">Oxidoreductase</keyword>
<dbReference type="InterPro" id="IPR020936">
    <property type="entry name" value="TrhO"/>
</dbReference>
<dbReference type="EC" id="1.14.-.-" evidence="1"/>
<keyword evidence="1" id="KW-0819">tRNA processing</keyword>
<protein>
    <recommendedName>
        <fullName evidence="1">tRNA uridine(34) hydroxylase</fullName>
        <ecNumber evidence="1">1.14.-.-</ecNumber>
    </recommendedName>
    <alternativeName>
        <fullName evidence="1">tRNA hydroxylation protein O</fullName>
    </alternativeName>
</protein>
<dbReference type="SUPFAM" id="SSF52821">
    <property type="entry name" value="Rhodanese/Cell cycle control phosphatase"/>
    <property type="match status" value="1"/>
</dbReference>
<dbReference type="Gene3D" id="3.40.250.10">
    <property type="entry name" value="Rhodanese-like domain"/>
    <property type="match status" value="1"/>
</dbReference>
<dbReference type="NCBIfam" id="NF001134">
    <property type="entry name" value="PRK00142.1-2"/>
    <property type="match status" value="1"/>
</dbReference>
<dbReference type="Proteomes" id="UP001257739">
    <property type="component" value="Unassembled WGS sequence"/>
</dbReference>
<comment type="caution">
    <text evidence="3">The sequence shown here is derived from an EMBL/GenBank/DDBJ whole genome shotgun (WGS) entry which is preliminary data.</text>
</comment>
<dbReference type="InterPro" id="IPR001763">
    <property type="entry name" value="Rhodanese-like_dom"/>
</dbReference>
<dbReference type="InterPro" id="IPR040503">
    <property type="entry name" value="TRHO_N"/>
</dbReference>
<comment type="similarity">
    <text evidence="1">Belongs to the TrhO family.</text>
</comment>
<accession>A0ABU1UJ56</accession>
<comment type="catalytic activity">
    <reaction evidence="1">
        <text>uridine(34) in tRNA + AH2 + O2 = 5-hydroxyuridine(34) in tRNA + A + H2O</text>
        <dbReference type="Rhea" id="RHEA:64224"/>
        <dbReference type="Rhea" id="RHEA-COMP:11727"/>
        <dbReference type="Rhea" id="RHEA-COMP:13381"/>
        <dbReference type="ChEBI" id="CHEBI:13193"/>
        <dbReference type="ChEBI" id="CHEBI:15377"/>
        <dbReference type="ChEBI" id="CHEBI:15379"/>
        <dbReference type="ChEBI" id="CHEBI:17499"/>
        <dbReference type="ChEBI" id="CHEBI:65315"/>
        <dbReference type="ChEBI" id="CHEBI:136877"/>
    </reaction>
</comment>
<dbReference type="Pfam" id="PF00581">
    <property type="entry name" value="Rhodanese"/>
    <property type="match status" value="1"/>
</dbReference>
<dbReference type="RefSeq" id="WP_309965062.1">
    <property type="nucleotide sequence ID" value="NZ_JAVDWH010000001.1"/>
</dbReference>
<gene>
    <name evidence="1" type="primary">trhO</name>
    <name evidence="3" type="ORF">J2X11_000039</name>
</gene>
<evidence type="ECO:0000259" key="2">
    <source>
        <dbReference type="PROSITE" id="PS50206"/>
    </source>
</evidence>
<dbReference type="InterPro" id="IPR036873">
    <property type="entry name" value="Rhodanese-like_dom_sf"/>
</dbReference>
<feature type="domain" description="Rhodanese" evidence="2">
    <location>
        <begin position="134"/>
        <end position="229"/>
    </location>
</feature>
<dbReference type="PROSITE" id="PS50206">
    <property type="entry name" value="RHODANESE_3"/>
    <property type="match status" value="1"/>
</dbReference>
<dbReference type="Pfam" id="PF17773">
    <property type="entry name" value="UPF0176_N"/>
    <property type="match status" value="1"/>
</dbReference>
<organism evidence="3 4">
    <name type="scientific">Aeromicrobium panaciterrae</name>
    <dbReference type="NCBI Taxonomy" id="363861"/>
    <lineage>
        <taxon>Bacteria</taxon>
        <taxon>Bacillati</taxon>
        <taxon>Actinomycetota</taxon>
        <taxon>Actinomycetes</taxon>
        <taxon>Propionibacteriales</taxon>
        <taxon>Nocardioidaceae</taxon>
        <taxon>Aeromicrobium</taxon>
    </lineage>
</organism>
<reference evidence="3 4" key="1">
    <citation type="submission" date="2023-07" db="EMBL/GenBank/DDBJ databases">
        <title>Sorghum-associated microbial communities from plants grown in Nebraska, USA.</title>
        <authorList>
            <person name="Schachtman D."/>
        </authorList>
    </citation>
    <scope>NUCLEOTIDE SEQUENCE [LARGE SCALE GENOMIC DNA]</scope>
    <source>
        <strain evidence="3 4">BE248</strain>
    </source>
</reference>
<dbReference type="SMART" id="SM00450">
    <property type="entry name" value="RHOD"/>
    <property type="match status" value="1"/>
</dbReference>
<keyword evidence="4" id="KW-1185">Reference proteome</keyword>
<comment type="function">
    <text evidence="1">Catalyzes oxygen-dependent 5-hydroxyuridine (ho5U) modification at position 34 in tRNAs.</text>
</comment>
<evidence type="ECO:0000313" key="3">
    <source>
        <dbReference type="EMBL" id="MDR7085200.1"/>
    </source>
</evidence>
<sequence>MATPKVLLFYAFAPLVDPEAIRLWQHTLASSLGLRGRILISSHGINATLGGDVIEMKKYVRGTRAYAPFKDIDFKWSEGRALKDGTTADFPRLSVKVRDELVTFGAPDEIEVGDDGIVGGGTKLTPAELHALVESKDVVFFDGRNKFESDVGHFTGAVRPGVETTREFIAQLDSGAYDHLKDQPVVTYCTGGIRCEVLTPLMKNRGFQEVYQLDGGIATYGEAYGDDGLWEGSLYVFDDRITMDFSDHTALVGACDRCETPSNHVADCGDVSCVRQMNRCESCLAADTMCDQHAAVSV</sequence>
<proteinExistence type="inferred from homology"/>
<dbReference type="Pfam" id="PF12368">
    <property type="entry name" value="Rhodanese_C"/>
    <property type="match status" value="1"/>
</dbReference>
<dbReference type="HAMAP" id="MF_00469">
    <property type="entry name" value="TrhO"/>
    <property type="match status" value="1"/>
</dbReference>
<dbReference type="EMBL" id="JAVDWH010000001">
    <property type="protein sequence ID" value="MDR7085200.1"/>
    <property type="molecule type" value="Genomic_DNA"/>
</dbReference>